<accession>A0A1Y1SDT9</accession>
<dbReference type="InterPro" id="IPR013736">
    <property type="entry name" value="Xaa-Pro_dipept_C"/>
</dbReference>
<dbReference type="InterPro" id="IPR029058">
    <property type="entry name" value="AB_hydrolase_fold"/>
</dbReference>
<dbReference type="SMART" id="SM00939">
    <property type="entry name" value="PepX_C"/>
    <property type="match status" value="1"/>
</dbReference>
<dbReference type="SUPFAM" id="SSF49785">
    <property type="entry name" value="Galactose-binding domain-like"/>
    <property type="match status" value="1"/>
</dbReference>
<dbReference type="InterPro" id="IPR000383">
    <property type="entry name" value="Xaa-Pro-like_dom"/>
</dbReference>
<dbReference type="STRING" id="1317117.ATO7_09002"/>
<dbReference type="InterPro" id="IPR008979">
    <property type="entry name" value="Galactose-bd-like_sf"/>
</dbReference>
<evidence type="ECO:0000313" key="4">
    <source>
        <dbReference type="Proteomes" id="UP000192342"/>
    </source>
</evidence>
<comment type="caution">
    <text evidence="3">The sequence shown here is derived from an EMBL/GenBank/DDBJ whole genome shotgun (WGS) entry which is preliminary data.</text>
</comment>
<organism evidence="3 4">
    <name type="scientific">Oceanococcus atlanticus</name>
    <dbReference type="NCBI Taxonomy" id="1317117"/>
    <lineage>
        <taxon>Bacteria</taxon>
        <taxon>Pseudomonadati</taxon>
        <taxon>Pseudomonadota</taxon>
        <taxon>Gammaproteobacteria</taxon>
        <taxon>Chromatiales</taxon>
        <taxon>Oceanococcaceae</taxon>
        <taxon>Oceanococcus</taxon>
    </lineage>
</organism>
<dbReference type="RefSeq" id="WP_083561359.1">
    <property type="nucleotide sequence ID" value="NZ_AQQV01000002.1"/>
</dbReference>
<gene>
    <name evidence="3" type="ORF">ATO7_09002</name>
</gene>
<dbReference type="Gene3D" id="3.40.50.1820">
    <property type="entry name" value="alpha/beta hydrolase"/>
    <property type="match status" value="2"/>
</dbReference>
<dbReference type="Pfam" id="PF08530">
    <property type="entry name" value="PepX_C"/>
    <property type="match status" value="1"/>
</dbReference>
<dbReference type="Pfam" id="PF02129">
    <property type="entry name" value="Peptidase_S15"/>
    <property type="match status" value="1"/>
</dbReference>
<dbReference type="PROSITE" id="PS51257">
    <property type="entry name" value="PROKAR_LIPOPROTEIN"/>
    <property type="match status" value="1"/>
</dbReference>
<proteinExistence type="predicted"/>
<evidence type="ECO:0000256" key="1">
    <source>
        <dbReference type="ARBA" id="ARBA00022801"/>
    </source>
</evidence>
<dbReference type="GO" id="GO:0008239">
    <property type="term" value="F:dipeptidyl-peptidase activity"/>
    <property type="evidence" value="ECO:0007669"/>
    <property type="project" value="InterPro"/>
</dbReference>
<dbReference type="Proteomes" id="UP000192342">
    <property type="component" value="Unassembled WGS sequence"/>
</dbReference>
<dbReference type="InterPro" id="IPR005674">
    <property type="entry name" value="CocE/Ser_esterase"/>
</dbReference>
<keyword evidence="1" id="KW-0378">Hydrolase</keyword>
<dbReference type="OrthoDB" id="9806163at2"/>
<sequence length="580" mass="62907">MNRLMLSLLLMLAAGCQGGQQAGREDAEQSWSQQDLSFTASDGATLYASLRGVDDLSPKPVLIEFSPYGSGSDIPDFGPAYNHVFVNARGTGRSNGAWSAVGARDQQDISEFVAWACEQPWSNGRMGLYGFSASAIAIYNTLHLPLPCVEAAALMAGTNDLYRDLLYPGGIPNLVPAVAVGLGVGAPALLSTPLRLADGQSVLEQVLTGLGFVGLTTDVLLTQVENDYWLNHTQRPGPNRFPILANTGFYDVESRGPFESYKMLRDQGVPVHLRLLGAHDGFPNGTPGPFVDYQRWFDRFLRDQHNGVDQEAPVQLLVGHGGYEQLMAGEFSRIEGEDWPLPGTHWQALYLSPQRGGGARSLNDAKLVGSAPDETGRHAYPVLTSLLGSDPYTTSVVAAAGAAPLFEFLPFLNDLATLEPLSLTYTTPPFVRDVDLIGPAGLTLHVMTALPETDIYAVIADVWPDGRSFPVGVGRLRSSFPHIDPERSVYDSNAEVVQPYPVHSAKDYAAPGELREYHIEFWPLGNRFMTGHRLRLYLTGSPLYAMPAPGVNLVFVGGQTPSRLMVPVQKGDDLARLFEP</sequence>
<dbReference type="Gene3D" id="2.60.120.260">
    <property type="entry name" value="Galactose-binding domain-like"/>
    <property type="match status" value="1"/>
</dbReference>
<protein>
    <submittedName>
        <fullName evidence="3">Putative peptidase</fullName>
    </submittedName>
</protein>
<dbReference type="EMBL" id="AQQV01000002">
    <property type="protein sequence ID" value="ORE87166.1"/>
    <property type="molecule type" value="Genomic_DNA"/>
</dbReference>
<evidence type="ECO:0000313" key="3">
    <source>
        <dbReference type="EMBL" id="ORE87166.1"/>
    </source>
</evidence>
<dbReference type="SUPFAM" id="SSF53474">
    <property type="entry name" value="alpha/beta-Hydrolases"/>
    <property type="match status" value="1"/>
</dbReference>
<keyword evidence="4" id="KW-1185">Reference proteome</keyword>
<reference evidence="3 4" key="1">
    <citation type="submission" date="2013-04" db="EMBL/GenBank/DDBJ databases">
        <title>Oceanococcus atlanticus 22II-S10r2 Genome Sequencing.</title>
        <authorList>
            <person name="Lai Q."/>
            <person name="Li G."/>
            <person name="Shao Z."/>
        </authorList>
    </citation>
    <scope>NUCLEOTIDE SEQUENCE [LARGE SCALE GENOMIC DNA]</scope>
    <source>
        <strain evidence="3 4">22II-S10r2</strain>
    </source>
</reference>
<dbReference type="AlphaFoldDB" id="A0A1Y1SDT9"/>
<name>A0A1Y1SDT9_9GAMM</name>
<feature type="domain" description="Xaa-Pro dipeptidyl-peptidase C-terminal" evidence="2">
    <location>
        <begin position="294"/>
        <end position="565"/>
    </location>
</feature>
<evidence type="ECO:0000259" key="2">
    <source>
        <dbReference type="SMART" id="SM00939"/>
    </source>
</evidence>
<dbReference type="NCBIfam" id="TIGR00976">
    <property type="entry name" value="CocE_NonD"/>
    <property type="match status" value="1"/>
</dbReference>